<keyword evidence="7 8" id="KW-0449">Lipoprotein</keyword>
<evidence type="ECO:0000256" key="4">
    <source>
        <dbReference type="ARBA" id="ARBA00023136"/>
    </source>
</evidence>
<evidence type="ECO:0000256" key="3">
    <source>
        <dbReference type="ARBA" id="ARBA00022729"/>
    </source>
</evidence>
<evidence type="ECO:0000256" key="7">
    <source>
        <dbReference type="ARBA" id="ARBA00023288"/>
    </source>
</evidence>
<keyword evidence="3" id="KW-0732">Signal</keyword>
<dbReference type="GO" id="GO:0009279">
    <property type="term" value="C:cell outer membrane"/>
    <property type="evidence" value="ECO:0007669"/>
    <property type="project" value="UniProtKB-SubCell"/>
</dbReference>
<evidence type="ECO:0000256" key="5">
    <source>
        <dbReference type="ARBA" id="ARBA00023139"/>
    </source>
</evidence>
<comment type="subcellular location">
    <subcellularLocation>
        <location evidence="2 8">Cell outer membrane</location>
        <topology evidence="2 8">Lipid-anchor</topology>
    </subcellularLocation>
</comment>
<geneLocation type="plasmid" evidence="9">
    <name>unnamed</name>
</geneLocation>
<dbReference type="Pfam" id="PF00921">
    <property type="entry name" value="Lipoprotein_2"/>
    <property type="match status" value="1"/>
</dbReference>
<keyword evidence="5 8" id="KW-0564">Palmitate</keyword>
<evidence type="ECO:0000256" key="8">
    <source>
        <dbReference type="RuleBase" id="RU363105"/>
    </source>
</evidence>
<name>W5SKV0_9SPIR</name>
<dbReference type="InterPro" id="IPR000680">
    <property type="entry name" value="Borrelia_lipo"/>
</dbReference>
<evidence type="ECO:0000256" key="6">
    <source>
        <dbReference type="ARBA" id="ARBA00023237"/>
    </source>
</evidence>
<dbReference type="SUPFAM" id="SSF74748">
    <property type="entry name" value="Variable surface antigen VlsE"/>
    <property type="match status" value="1"/>
</dbReference>
<reference evidence="9" key="1">
    <citation type="submission" date="2013-02" db="EMBL/GenBank/DDBJ databases">
        <title>Comparative genomics of Borrelia species.</title>
        <authorList>
            <person name="Schwan T.G."/>
            <person name="Raffel S.J."/>
            <person name="Porcella S.F."/>
        </authorList>
    </citation>
    <scope>NUCLEOTIDE SEQUENCE</scope>
    <source>
        <strain evidence="9">DOU</strain>
        <plasmid evidence="9">unnamed</plasmid>
    </source>
</reference>
<protein>
    <recommendedName>
        <fullName evidence="8">Variable large protein</fullName>
    </recommendedName>
</protein>
<evidence type="ECO:0000313" key="9">
    <source>
        <dbReference type="EMBL" id="AHH07784.1"/>
    </source>
</evidence>
<keyword evidence="9" id="KW-0614">Plasmid</keyword>
<dbReference type="EMBL" id="CP004337">
    <property type="protein sequence ID" value="AHH07784.1"/>
    <property type="molecule type" value="Genomic_DNA"/>
</dbReference>
<organism evidence="9">
    <name type="scientific">Borrelia crocidurae DOU</name>
    <dbReference type="NCBI Taxonomy" id="1293575"/>
    <lineage>
        <taxon>Bacteria</taxon>
        <taxon>Pseudomonadati</taxon>
        <taxon>Spirochaetota</taxon>
        <taxon>Spirochaetia</taxon>
        <taxon>Spirochaetales</taxon>
        <taxon>Borreliaceae</taxon>
        <taxon>Borrelia</taxon>
    </lineage>
</organism>
<proteinExistence type="predicted"/>
<keyword evidence="4 8" id="KW-0472">Membrane</keyword>
<accession>W5SKV0</accession>
<keyword evidence="6 8" id="KW-0998">Cell outer membrane</keyword>
<comment type="function">
    <text evidence="1 8">The Vlp and Vsp proteins are antigenically distinct proteins, only one vlp or vsp gene is transcriptionally active at any one time. Switching between these genes is a mechanism of host immune response evasion.</text>
</comment>
<dbReference type="HOGENOM" id="CLU_054711_2_0_12"/>
<evidence type="ECO:0000256" key="1">
    <source>
        <dbReference type="ARBA" id="ARBA00003932"/>
    </source>
</evidence>
<sequence>MIMMVVMVMGCNSGGVKGEGTGGEGRGAKSLSEVLLEVGRSAENVFYAFLELVSDVLGFKVNKDTKKEDVGNHFKSLGVKLGKASEELEEVAKKAEIGDGKSVSSKNPIREAVDSAKAVLNMLKGYVESLGTVGDLSVVGDAETSAKQGVAADDDALKKAYNSLKEIVKVATGVGVKALKTGSTTLSIDSVSNKDGAKILSTSTAGAAATDVSKAAIILTAVSGEEILDSIVKSGENDAALSNNADGTTSAMSFARGGQAAHLSNTDTPKAASVAGGISLRSLVKTSKLAAGGNSKAQGGKEEVQKVGITAVNKLLGTVEEIVKKTVKNVLEKVKEEVDKAREPKAAGK</sequence>
<dbReference type="AlphaFoldDB" id="W5SKV0"/>
<evidence type="ECO:0000256" key="2">
    <source>
        <dbReference type="ARBA" id="ARBA00004459"/>
    </source>
</evidence>
<gene>
    <name evidence="9" type="ORF">BCD_1718</name>
</gene>